<dbReference type="EMBL" id="BARV01026376">
    <property type="protein sequence ID" value="GAI40212.1"/>
    <property type="molecule type" value="Genomic_DNA"/>
</dbReference>
<dbReference type="InterPro" id="IPR015939">
    <property type="entry name" value="Fum_Rdtase/Succ_DH_flav-like_C"/>
</dbReference>
<reference evidence="2" key="1">
    <citation type="journal article" date="2014" name="Front. Microbiol.">
        <title>High frequency of phylogenetically diverse reductive dehalogenase-homologous genes in deep subseafloor sedimentary metagenomes.</title>
        <authorList>
            <person name="Kawai M."/>
            <person name="Futagami T."/>
            <person name="Toyoda A."/>
            <person name="Takaki Y."/>
            <person name="Nishi S."/>
            <person name="Hori S."/>
            <person name="Arai W."/>
            <person name="Tsubouchi T."/>
            <person name="Morono Y."/>
            <person name="Uchiyama I."/>
            <person name="Ito T."/>
            <person name="Fujiyama A."/>
            <person name="Inagaki F."/>
            <person name="Takami H."/>
        </authorList>
    </citation>
    <scope>NUCLEOTIDE SEQUENCE</scope>
    <source>
        <strain evidence="2">Expedition CK06-06</strain>
    </source>
</reference>
<dbReference type="PANTHER" id="PTHR11632:SF51">
    <property type="entry name" value="SUCCINATE DEHYDROGENASE [UBIQUINONE] FLAVOPROTEIN SUBUNIT, MITOCHONDRIAL"/>
    <property type="match status" value="1"/>
</dbReference>
<name>X1N869_9ZZZZ</name>
<accession>X1N869</accession>
<evidence type="ECO:0000313" key="2">
    <source>
        <dbReference type="EMBL" id="GAI40212.1"/>
    </source>
</evidence>
<dbReference type="Gene3D" id="1.20.58.100">
    <property type="entry name" value="Fumarate reductase/succinate dehydrogenase flavoprotein-like, C-terminal domain"/>
    <property type="match status" value="1"/>
</dbReference>
<organism evidence="2">
    <name type="scientific">marine sediment metagenome</name>
    <dbReference type="NCBI Taxonomy" id="412755"/>
    <lineage>
        <taxon>unclassified sequences</taxon>
        <taxon>metagenomes</taxon>
        <taxon>ecological metagenomes</taxon>
    </lineage>
</organism>
<dbReference type="InterPro" id="IPR037099">
    <property type="entry name" value="Fum_R/Succ_DH_flav-like_C_sf"/>
</dbReference>
<dbReference type="Pfam" id="PF02910">
    <property type="entry name" value="Succ_DH_flav_C"/>
    <property type="match status" value="1"/>
</dbReference>
<evidence type="ECO:0000259" key="1">
    <source>
        <dbReference type="Pfam" id="PF02910"/>
    </source>
</evidence>
<sequence length="126" mass="14546">LLDEAKIKKNKAGKINDHKPDIKTLTSDLKNIMTRKVGILRDAQSLKEAGEFVNLHINSGYLYNKKDKNILEFANMLTVASLIIKAASLREESRGTHQRNDFPKKDDKNWKKHIILKQNKVYFKNV</sequence>
<feature type="domain" description="Fumarate reductase/succinate dehydrogenase flavoprotein-like C-terminal" evidence="1">
    <location>
        <begin position="28"/>
        <end position="119"/>
    </location>
</feature>
<dbReference type="GO" id="GO:0016491">
    <property type="term" value="F:oxidoreductase activity"/>
    <property type="evidence" value="ECO:0007669"/>
    <property type="project" value="InterPro"/>
</dbReference>
<protein>
    <recommendedName>
        <fullName evidence="1">Fumarate reductase/succinate dehydrogenase flavoprotein-like C-terminal domain-containing protein</fullName>
    </recommendedName>
</protein>
<feature type="non-terminal residue" evidence="2">
    <location>
        <position position="1"/>
    </location>
</feature>
<dbReference type="SUPFAM" id="SSF46977">
    <property type="entry name" value="Succinate dehydrogenase/fumarate reductase flavoprotein C-terminal domain"/>
    <property type="match status" value="1"/>
</dbReference>
<dbReference type="AlphaFoldDB" id="X1N869"/>
<dbReference type="InterPro" id="IPR030664">
    <property type="entry name" value="SdhA/FrdA/AprA"/>
</dbReference>
<gene>
    <name evidence="2" type="ORF">S06H3_42626</name>
</gene>
<proteinExistence type="predicted"/>
<dbReference type="PANTHER" id="PTHR11632">
    <property type="entry name" value="SUCCINATE DEHYDROGENASE 2 FLAVOPROTEIN SUBUNIT"/>
    <property type="match status" value="1"/>
</dbReference>
<comment type="caution">
    <text evidence="2">The sequence shown here is derived from an EMBL/GenBank/DDBJ whole genome shotgun (WGS) entry which is preliminary data.</text>
</comment>